<organism evidence="2">
    <name type="scientific">Candidatus Kentrum eta</name>
    <dbReference type="NCBI Taxonomy" id="2126337"/>
    <lineage>
        <taxon>Bacteria</taxon>
        <taxon>Pseudomonadati</taxon>
        <taxon>Pseudomonadota</taxon>
        <taxon>Gammaproteobacteria</taxon>
        <taxon>Candidatus Kentrum</taxon>
    </lineage>
</organism>
<gene>
    <name evidence="2" type="ORF">BECKH772A_GA0070896_103166</name>
    <name evidence="1" type="ORF">BECKH772B_GA0070898_103196</name>
    <name evidence="3" type="ORF">BECKH772C_GA0070978_103146</name>
</gene>
<reference evidence="2" key="1">
    <citation type="submission" date="2019-02" db="EMBL/GenBank/DDBJ databases">
        <authorList>
            <person name="Gruber-Vodicka R. H."/>
            <person name="Seah K. B. B."/>
        </authorList>
    </citation>
    <scope>NUCLEOTIDE SEQUENCE</scope>
    <source>
        <strain evidence="3">BECK_SA2B12</strain>
        <strain evidence="2">BECK_SA2B15</strain>
        <strain evidence="1">BECK_SA2B20</strain>
    </source>
</reference>
<evidence type="ECO:0000313" key="3">
    <source>
        <dbReference type="EMBL" id="VFK05943.1"/>
    </source>
</evidence>
<dbReference type="EMBL" id="CAADFI010000319">
    <property type="protein sequence ID" value="VFK02989.1"/>
    <property type="molecule type" value="Genomic_DNA"/>
</dbReference>
<protein>
    <recommendedName>
        <fullName evidence="4">Methyltransferase domain-containing protein</fullName>
    </recommendedName>
</protein>
<evidence type="ECO:0000313" key="1">
    <source>
        <dbReference type="EMBL" id="VFK02989.1"/>
    </source>
</evidence>
<dbReference type="EMBL" id="CAADFG010000316">
    <property type="protein sequence ID" value="VFK03307.1"/>
    <property type="molecule type" value="Genomic_DNA"/>
</dbReference>
<dbReference type="EMBL" id="CAADFJ010000314">
    <property type="protein sequence ID" value="VFK05943.1"/>
    <property type="molecule type" value="Genomic_DNA"/>
</dbReference>
<evidence type="ECO:0000313" key="2">
    <source>
        <dbReference type="EMBL" id="VFK03307.1"/>
    </source>
</evidence>
<dbReference type="SUPFAM" id="SSF53335">
    <property type="entry name" value="S-adenosyl-L-methionine-dependent methyltransferases"/>
    <property type="match status" value="1"/>
</dbReference>
<proteinExistence type="predicted"/>
<name>A0A450VEY3_9GAMM</name>
<dbReference type="InterPro" id="IPR029063">
    <property type="entry name" value="SAM-dependent_MTases_sf"/>
</dbReference>
<dbReference type="AlphaFoldDB" id="A0A450VEY3"/>
<accession>A0A450VEY3</accession>
<sequence length="65" mass="7356">MAAGTGLNALHLMQNHGLTNMEAMDISTGMMFEARRRELYRAYHVADANRPFPISQGNRMKLFSN</sequence>
<evidence type="ECO:0008006" key="4">
    <source>
        <dbReference type="Google" id="ProtNLM"/>
    </source>
</evidence>
<dbReference type="Gene3D" id="3.40.50.150">
    <property type="entry name" value="Vaccinia Virus protein VP39"/>
    <property type="match status" value="1"/>
</dbReference>